<evidence type="ECO:0000313" key="5">
    <source>
        <dbReference type="Ensembl" id="ENSVKKP00000004702.1"/>
    </source>
</evidence>
<dbReference type="InterPro" id="IPR006553">
    <property type="entry name" value="Leu-rich_rpt_Cys-con_subtyp"/>
</dbReference>
<dbReference type="Proteomes" id="UP000694545">
    <property type="component" value="Unplaced"/>
</dbReference>
<feature type="domain" description="F-box" evidence="4">
    <location>
        <begin position="141"/>
        <end position="188"/>
    </location>
</feature>
<dbReference type="AlphaFoldDB" id="A0A8D2IZT5"/>
<evidence type="ECO:0000256" key="1">
    <source>
        <dbReference type="ARBA" id="ARBA00022614"/>
    </source>
</evidence>
<feature type="compositionally biased region" description="Basic and acidic residues" evidence="3">
    <location>
        <begin position="67"/>
        <end position="81"/>
    </location>
</feature>
<dbReference type="Ensembl" id="ENSVKKT00000004831.1">
    <property type="protein sequence ID" value="ENSVKKP00000004702.1"/>
    <property type="gene ID" value="ENSVKKG00000003507.1"/>
</dbReference>
<sequence>MDGRAPGRRPRAARKRATGSGGPPGQAPKRRRKRPLAAPRRAAPRYLVHETDDDVLLLIPNVGAAPERPRQKVPGKRERTQKPVRKRPQQKRAGERGSGPEQGIEGGPVAGQQVPPGLPEGEGEALPPAAPSAAQGAWGKQLPVEILVQIFRLVVALEGSVPFLCRMARVCQLWYGAASSPALWKKVSVSHCWTTPSKKCPPALEKRVLGTVEWLAANRFSHLQDFALCHWKSHVAFVLKALGSSCPLLASLKLSYCGGVTTESLCALAGCCPQLNSLNLQNSQVDSSAVLRLLEAAGPRIRCLWLTYSSRMSAIMAVLSSGSCPELRLLDVNTEIEQSNQHFQLPVEQLQAACPQLQVLRLINIVSFPKPLPASAPSCPGFPLLEELCLATAYFSLVDDRMLQRLLRASSRLRVLDLRGCFRVTPRGLGLLPCPDVEQLYLGLYCSANHLRLPLEGSPLITGKWSHSLRELDLTGQCFSESDLEQAMAAFALEAGTRREPVLRSLNVAGTKVAVSTVSALIASCPALGYLNLSSCRHLPRGTKKAYRGRAEIHQCLQQLLSSSEEPARAEGPT</sequence>
<dbReference type="SMART" id="SM00367">
    <property type="entry name" value="LRR_CC"/>
    <property type="match status" value="4"/>
</dbReference>
<dbReference type="InterPro" id="IPR036047">
    <property type="entry name" value="F-box-like_dom_sf"/>
</dbReference>
<keyword evidence="6" id="KW-1185">Reference proteome</keyword>
<dbReference type="SUPFAM" id="SSF81383">
    <property type="entry name" value="F-box domain"/>
    <property type="match status" value="1"/>
</dbReference>
<evidence type="ECO:0000256" key="3">
    <source>
        <dbReference type="SAM" id="MobiDB-lite"/>
    </source>
</evidence>
<evidence type="ECO:0000259" key="4">
    <source>
        <dbReference type="Pfam" id="PF12937"/>
    </source>
</evidence>
<dbReference type="FunFam" id="1.20.1280.50:FF:000035">
    <property type="entry name" value="F-box/LRR-repeat protein 6 isoform X2"/>
    <property type="match status" value="1"/>
</dbReference>
<dbReference type="Gene3D" id="1.20.1280.50">
    <property type="match status" value="1"/>
</dbReference>
<feature type="compositionally biased region" description="Low complexity" evidence="3">
    <location>
        <begin position="36"/>
        <end position="45"/>
    </location>
</feature>
<evidence type="ECO:0000256" key="2">
    <source>
        <dbReference type="ARBA" id="ARBA00022786"/>
    </source>
</evidence>
<dbReference type="Gene3D" id="3.80.10.10">
    <property type="entry name" value="Ribonuclease Inhibitor"/>
    <property type="match status" value="2"/>
</dbReference>
<proteinExistence type="predicted"/>
<dbReference type="OMA" id="WHEAASQ"/>
<name>A0A8D2IZT5_VARKO</name>
<dbReference type="InterPro" id="IPR001810">
    <property type="entry name" value="F-box_dom"/>
</dbReference>
<dbReference type="PANTHER" id="PTHR13318">
    <property type="entry name" value="PARTNER OF PAIRED, ISOFORM B-RELATED"/>
    <property type="match status" value="1"/>
</dbReference>
<feature type="compositionally biased region" description="Basic residues" evidence="3">
    <location>
        <begin position="1"/>
        <end position="17"/>
    </location>
</feature>
<protein>
    <submittedName>
        <fullName evidence="5">F-box and leucine rich repeat protein 6</fullName>
    </submittedName>
</protein>
<dbReference type="CDD" id="cd22119">
    <property type="entry name" value="F-box_FBXL6"/>
    <property type="match status" value="1"/>
</dbReference>
<evidence type="ECO:0000313" key="6">
    <source>
        <dbReference type="Proteomes" id="UP000694545"/>
    </source>
</evidence>
<dbReference type="SUPFAM" id="SSF52047">
    <property type="entry name" value="RNI-like"/>
    <property type="match status" value="1"/>
</dbReference>
<reference evidence="5" key="1">
    <citation type="submission" date="2025-08" db="UniProtKB">
        <authorList>
            <consortium name="Ensembl"/>
        </authorList>
    </citation>
    <scope>IDENTIFICATION</scope>
</reference>
<keyword evidence="1" id="KW-0433">Leucine-rich repeat</keyword>
<keyword evidence="2" id="KW-0833">Ubl conjugation pathway</keyword>
<reference evidence="5" key="2">
    <citation type="submission" date="2025-09" db="UniProtKB">
        <authorList>
            <consortium name="Ensembl"/>
        </authorList>
    </citation>
    <scope>IDENTIFICATION</scope>
</reference>
<dbReference type="FunFam" id="3.80.10.10:FF:000487">
    <property type="entry name" value="F-box and leucine-rich repeat protein 6"/>
    <property type="match status" value="1"/>
</dbReference>
<dbReference type="InterPro" id="IPR032675">
    <property type="entry name" value="LRR_dom_sf"/>
</dbReference>
<dbReference type="GO" id="GO:0031146">
    <property type="term" value="P:SCF-dependent proteasomal ubiquitin-dependent protein catabolic process"/>
    <property type="evidence" value="ECO:0007669"/>
    <property type="project" value="TreeGrafter"/>
</dbReference>
<dbReference type="InterPro" id="IPR047922">
    <property type="entry name" value="FBXL6_F-box"/>
</dbReference>
<dbReference type="GO" id="GO:0019005">
    <property type="term" value="C:SCF ubiquitin ligase complex"/>
    <property type="evidence" value="ECO:0007669"/>
    <property type="project" value="InterPro"/>
</dbReference>
<feature type="region of interest" description="Disordered" evidence="3">
    <location>
        <begin position="1"/>
        <end position="134"/>
    </location>
</feature>
<dbReference type="Pfam" id="PF12937">
    <property type="entry name" value="F-box-like"/>
    <property type="match status" value="1"/>
</dbReference>
<organism evidence="5 6">
    <name type="scientific">Varanus komodoensis</name>
    <name type="common">Komodo dragon</name>
    <dbReference type="NCBI Taxonomy" id="61221"/>
    <lineage>
        <taxon>Eukaryota</taxon>
        <taxon>Metazoa</taxon>
        <taxon>Chordata</taxon>
        <taxon>Craniata</taxon>
        <taxon>Vertebrata</taxon>
        <taxon>Euteleostomi</taxon>
        <taxon>Lepidosauria</taxon>
        <taxon>Squamata</taxon>
        <taxon>Bifurcata</taxon>
        <taxon>Unidentata</taxon>
        <taxon>Episquamata</taxon>
        <taxon>Toxicofera</taxon>
        <taxon>Anguimorpha</taxon>
        <taxon>Paleoanguimorpha</taxon>
        <taxon>Varanoidea</taxon>
        <taxon>Varanidae</taxon>
        <taxon>Varanus</taxon>
    </lineage>
</organism>
<accession>A0A8D2IZT5</accession>